<protein>
    <recommendedName>
        <fullName evidence="4">DUF4336 domain-containing protein</fullName>
    </recommendedName>
</protein>
<dbReference type="AlphaFoldDB" id="A0AAE0G417"/>
<name>A0AAE0G417_9CHLO</name>
<dbReference type="EMBL" id="LGRX02009975">
    <property type="protein sequence ID" value="KAK3271149.1"/>
    <property type="molecule type" value="Genomic_DNA"/>
</dbReference>
<reference evidence="2 3" key="1">
    <citation type="journal article" date="2015" name="Genome Biol. Evol.">
        <title>Comparative Genomics of a Bacterivorous Green Alga Reveals Evolutionary Causalities and Consequences of Phago-Mixotrophic Mode of Nutrition.</title>
        <authorList>
            <person name="Burns J.A."/>
            <person name="Paasch A."/>
            <person name="Narechania A."/>
            <person name="Kim E."/>
        </authorList>
    </citation>
    <scope>NUCLEOTIDE SEQUENCE [LARGE SCALE GENOMIC DNA]</scope>
    <source>
        <strain evidence="2 3">PLY_AMNH</strain>
    </source>
</reference>
<dbReference type="PANTHER" id="PTHR33835">
    <property type="entry name" value="YALI0C07656P"/>
    <property type="match status" value="1"/>
</dbReference>
<dbReference type="Pfam" id="PF14234">
    <property type="entry name" value="DUF4336"/>
    <property type="match status" value="2"/>
</dbReference>
<dbReference type="PANTHER" id="PTHR33835:SF2">
    <property type="entry name" value="LYSINE-TRNA LIGASE"/>
    <property type="match status" value="1"/>
</dbReference>
<evidence type="ECO:0000256" key="1">
    <source>
        <dbReference type="SAM" id="MobiDB-lite"/>
    </source>
</evidence>
<proteinExistence type="predicted"/>
<organism evidence="2 3">
    <name type="scientific">Cymbomonas tetramitiformis</name>
    <dbReference type="NCBI Taxonomy" id="36881"/>
    <lineage>
        <taxon>Eukaryota</taxon>
        <taxon>Viridiplantae</taxon>
        <taxon>Chlorophyta</taxon>
        <taxon>Pyramimonadophyceae</taxon>
        <taxon>Pyramimonadales</taxon>
        <taxon>Pyramimonadaceae</taxon>
        <taxon>Cymbomonas</taxon>
    </lineage>
</organism>
<dbReference type="Proteomes" id="UP001190700">
    <property type="component" value="Unassembled WGS sequence"/>
</dbReference>
<keyword evidence="3" id="KW-1185">Reference proteome</keyword>
<sequence length="497" mass="56612">MKEMKIVQNGLGGFSQRTCLGQQEHRIVRTHRRGNVKSCKSFDVRRHRRGSPLFAIRKVSFSVASASPQPSQAATAPGKNRSYIVFPPPLFPLVPAFSRPTFRYEVDPGRIWVFEQKQGIGLGLNVSVNVRMTVIKMKNGGLWIHAPIAPTAECIKLVKDLDAPVEYIVLPTTLFEHKLFVGPFSREFPKAKVYVAPGQWSFPLQLPPSFFGIFPTGFLDEETFSDLPWADEIQQQLLQPPPLGINRSVKFNEIAFFHKATRTLLVTDAVVYVSDNIPDVITERDLMESGDDGNFAITCLKLLNLFGIAEKARLRSRTSNDMTTDEVRDLGWKRNALQALYFGPENLLDPEGSWKKITNRLIVAPVVGTLVYENIPDYVLEWVDRVCKWNFKRIIPCHFDAPIQATPREFREAFLFLGDGKERASYPEDRPQQRPRLPFGPTWKRSPQQYYPEDDMVLIRGVAQFLIQIGIIFTKETRPKPLADLNSQSRDIEAIRK</sequence>
<feature type="compositionally biased region" description="Basic and acidic residues" evidence="1">
    <location>
        <begin position="423"/>
        <end position="432"/>
    </location>
</feature>
<evidence type="ECO:0000313" key="3">
    <source>
        <dbReference type="Proteomes" id="UP001190700"/>
    </source>
</evidence>
<evidence type="ECO:0000313" key="2">
    <source>
        <dbReference type="EMBL" id="KAK3271149.1"/>
    </source>
</evidence>
<comment type="caution">
    <text evidence="2">The sequence shown here is derived from an EMBL/GenBank/DDBJ whole genome shotgun (WGS) entry which is preliminary data.</text>
</comment>
<evidence type="ECO:0008006" key="4">
    <source>
        <dbReference type="Google" id="ProtNLM"/>
    </source>
</evidence>
<gene>
    <name evidence="2" type="ORF">CYMTET_20485</name>
</gene>
<accession>A0AAE0G417</accession>
<dbReference type="InterPro" id="IPR025638">
    <property type="entry name" value="DUF4336"/>
</dbReference>
<feature type="region of interest" description="Disordered" evidence="1">
    <location>
        <begin position="423"/>
        <end position="444"/>
    </location>
</feature>